<dbReference type="PRINTS" id="PR00344">
    <property type="entry name" value="BCTRLSENSOR"/>
</dbReference>
<organism evidence="25 26">
    <name type="scientific">Paludibacterium paludis</name>
    <dbReference type="NCBI Taxonomy" id="1225769"/>
    <lineage>
        <taxon>Bacteria</taxon>
        <taxon>Pseudomonadati</taxon>
        <taxon>Pseudomonadota</taxon>
        <taxon>Betaproteobacteria</taxon>
        <taxon>Neisseriales</taxon>
        <taxon>Chromobacteriaceae</taxon>
        <taxon>Paludibacterium</taxon>
    </lineage>
</organism>
<dbReference type="GO" id="GO:0005886">
    <property type="term" value="C:plasma membrane"/>
    <property type="evidence" value="ECO:0007669"/>
    <property type="project" value="UniProtKB-SubCell"/>
</dbReference>
<feature type="transmembrane region" description="Helical" evidence="21">
    <location>
        <begin position="186"/>
        <end position="206"/>
    </location>
</feature>
<evidence type="ECO:0000259" key="23">
    <source>
        <dbReference type="PROSITE" id="PS50110"/>
    </source>
</evidence>
<dbReference type="InterPro" id="IPR033424">
    <property type="entry name" value="MASE4"/>
</dbReference>
<dbReference type="SMART" id="SM00388">
    <property type="entry name" value="HisKA"/>
    <property type="match status" value="1"/>
</dbReference>
<dbReference type="Pfam" id="PF02518">
    <property type="entry name" value="HATPase_c"/>
    <property type="match status" value="1"/>
</dbReference>
<dbReference type="Pfam" id="PF00072">
    <property type="entry name" value="Response_reg"/>
    <property type="match status" value="2"/>
</dbReference>
<evidence type="ECO:0000256" key="5">
    <source>
        <dbReference type="ARBA" id="ARBA00022553"/>
    </source>
</evidence>
<evidence type="ECO:0000256" key="4">
    <source>
        <dbReference type="ARBA" id="ARBA00022475"/>
    </source>
</evidence>
<dbReference type="Gene3D" id="3.30.565.10">
    <property type="entry name" value="Histidine kinase-like ATPase, C-terminal domain"/>
    <property type="match status" value="1"/>
</dbReference>
<feature type="modified residue" description="4-aspartylphosphate" evidence="19">
    <location>
        <position position="733"/>
    </location>
</feature>
<evidence type="ECO:0000313" key="26">
    <source>
        <dbReference type="Proteomes" id="UP000645257"/>
    </source>
</evidence>
<dbReference type="InterPro" id="IPR036890">
    <property type="entry name" value="HATPase_C_sf"/>
</dbReference>
<dbReference type="Proteomes" id="UP000645257">
    <property type="component" value="Unassembled WGS sequence"/>
</dbReference>
<dbReference type="FunFam" id="1.10.287.130:FF:000002">
    <property type="entry name" value="Two-component osmosensing histidine kinase"/>
    <property type="match status" value="1"/>
</dbReference>
<comment type="caution">
    <text evidence="25">The sequence shown here is derived from an EMBL/GenBank/DDBJ whole genome shotgun (WGS) entry which is preliminary data.</text>
</comment>
<reference evidence="25" key="1">
    <citation type="journal article" date="2014" name="Int. J. Syst. Evol. Microbiol.">
        <title>Complete genome sequence of Corynebacterium casei LMG S-19264T (=DSM 44701T), isolated from a smear-ripened cheese.</title>
        <authorList>
            <consortium name="US DOE Joint Genome Institute (JGI-PGF)"/>
            <person name="Walter F."/>
            <person name="Albersmeier A."/>
            <person name="Kalinowski J."/>
            <person name="Ruckert C."/>
        </authorList>
    </citation>
    <scope>NUCLEOTIDE SEQUENCE</scope>
    <source>
        <strain evidence="25">KCTC 32182</strain>
    </source>
</reference>
<dbReference type="InterPro" id="IPR011006">
    <property type="entry name" value="CheY-like_superfamily"/>
</dbReference>
<feature type="transmembrane region" description="Helical" evidence="21">
    <location>
        <begin position="73"/>
        <end position="92"/>
    </location>
</feature>
<evidence type="ECO:0000256" key="14">
    <source>
        <dbReference type="ARBA" id="ARBA00058004"/>
    </source>
</evidence>
<dbReference type="PROSITE" id="PS50894">
    <property type="entry name" value="HPT"/>
    <property type="match status" value="1"/>
</dbReference>
<evidence type="ECO:0000256" key="17">
    <source>
        <dbReference type="ARBA" id="ARBA00070152"/>
    </source>
</evidence>
<dbReference type="CDD" id="cd00082">
    <property type="entry name" value="HisKA"/>
    <property type="match status" value="1"/>
</dbReference>
<dbReference type="GO" id="GO:0005524">
    <property type="term" value="F:ATP binding"/>
    <property type="evidence" value="ECO:0007669"/>
    <property type="project" value="UniProtKB-KW"/>
</dbReference>
<feature type="transmembrane region" description="Helical" evidence="21">
    <location>
        <begin position="112"/>
        <end position="132"/>
    </location>
</feature>
<evidence type="ECO:0000256" key="15">
    <source>
        <dbReference type="ARBA" id="ARBA00064003"/>
    </source>
</evidence>
<dbReference type="InterPro" id="IPR005467">
    <property type="entry name" value="His_kinase_dom"/>
</dbReference>
<dbReference type="InterPro" id="IPR001789">
    <property type="entry name" value="Sig_transdc_resp-reg_receiver"/>
</dbReference>
<dbReference type="Pfam" id="PF17158">
    <property type="entry name" value="MASE4"/>
    <property type="match status" value="1"/>
</dbReference>
<dbReference type="FunFam" id="3.30.565.10:FF:000010">
    <property type="entry name" value="Sensor histidine kinase RcsC"/>
    <property type="match status" value="1"/>
</dbReference>
<feature type="coiled-coil region" evidence="20">
    <location>
        <begin position="266"/>
        <end position="293"/>
    </location>
</feature>
<dbReference type="AlphaFoldDB" id="A0A918P4Y0"/>
<dbReference type="InterPro" id="IPR004358">
    <property type="entry name" value="Sig_transdc_His_kin-like_C"/>
</dbReference>
<keyword evidence="7 21" id="KW-0812">Transmembrane</keyword>
<comment type="function">
    <text evidence="14">Member of the two-component regulatory system BvgS/BvgA. Phosphorylates BvgA via a four-step phosphorelay in response to environmental signals.</text>
</comment>
<accession>A0A918P4Y0</accession>
<comment type="subunit">
    <text evidence="15">At low DSF concentrations, interacts with RpfF.</text>
</comment>
<evidence type="ECO:0000256" key="20">
    <source>
        <dbReference type="SAM" id="Coils"/>
    </source>
</evidence>
<dbReference type="Gene3D" id="3.40.50.2300">
    <property type="match status" value="2"/>
</dbReference>
<feature type="domain" description="Response regulatory" evidence="23">
    <location>
        <begin position="681"/>
        <end position="800"/>
    </location>
</feature>
<comment type="catalytic activity">
    <reaction evidence="1">
        <text>ATP + protein L-histidine = ADP + protein N-phospho-L-histidine.</text>
        <dbReference type="EC" id="2.7.13.3"/>
    </reaction>
</comment>
<evidence type="ECO:0000256" key="2">
    <source>
        <dbReference type="ARBA" id="ARBA00004651"/>
    </source>
</evidence>
<dbReference type="SUPFAM" id="SSF55874">
    <property type="entry name" value="ATPase domain of HSP90 chaperone/DNA topoisomerase II/histidine kinase"/>
    <property type="match status" value="1"/>
</dbReference>
<name>A0A918P4Y0_9NEIS</name>
<comment type="subcellular location">
    <subcellularLocation>
        <location evidence="2">Cell membrane</location>
        <topology evidence="2">Multi-pass membrane protein</topology>
    </subcellularLocation>
</comment>
<dbReference type="Pfam" id="PF00512">
    <property type="entry name" value="HisKA"/>
    <property type="match status" value="1"/>
</dbReference>
<evidence type="ECO:0000256" key="7">
    <source>
        <dbReference type="ARBA" id="ARBA00022692"/>
    </source>
</evidence>
<keyword evidence="13 21" id="KW-0472">Membrane</keyword>
<evidence type="ECO:0000256" key="21">
    <source>
        <dbReference type="SAM" id="Phobius"/>
    </source>
</evidence>
<feature type="domain" description="Histidine kinase" evidence="22">
    <location>
        <begin position="300"/>
        <end position="521"/>
    </location>
</feature>
<keyword evidence="9" id="KW-0418">Kinase</keyword>
<keyword evidence="12" id="KW-0902">Two-component regulatory system</keyword>
<dbReference type="InterPro" id="IPR036097">
    <property type="entry name" value="HisK_dim/P_sf"/>
</dbReference>
<feature type="modified residue" description="Phosphohistidine" evidence="18">
    <location>
        <position position="878"/>
    </location>
</feature>
<sequence length="1016" mass="110732">MSTLPPSRGQRRFALAVVLASLAVFALVLPFAKLPLGKVWAFIPAYQAALIVNDLVTAVLLFGQYSILRSKTLMTLATAYLFTAFMAIFHMLSFPGLFAEGGLMGAGPQTTAWLYMFWHGGFPLLVIVYARLSDTRTVAGKTPPTPVVIGGCVAAAFAVCAGLTLIATRGHESLPAIMQSNHYTPFMRTVVAGVAAINLLALVFIARRRHRSLLDLWLMVVMVVWLCDMSLSAIFNAGRFDLGFYAGRFYGLMAASFVLVMLLLEHARLYARLAEAAEQLAGAKREAEGATHAKSQFLANMSHEIRTPMNAIIGMSFLALRTDLTPRQRDYLGKIHNAGTSLLGIINDILDFSKIEAGKLDLTSTHFWLDDVLDNVSALVGQNASDKLLELLFETGKDVPQGLVGDGLRLGQILTNLVGNAIKFTDKGQIAVIVSRVAQVSDKVQLRFCVHDTGIGMTEEQKNRLFGAFSQVDASATRRAGGTGLGLAISRRLVELMGGTIQVESEPGWGSMFVFTAWFGLSSAADPRRRALPDTVRGMRVLVVDDNASAREILTKQLRALDIAASACASGREACQQIEEARLDHPYDAVFVDWMMPEMDGIETIRQIRTVNRTLKIILVTAFGRDEIRAQAEMAGSDAFLAKPVSQSSLFDVIAEVFGNDKEPSANANLLPALPGLHGVRLLLVEDNVINRQIAVELLRSAGARVDVGQDGQEAFNLLEVRGPDHYDAVLMDVQMPVMDGLETTRRLRADRRFTALPIIAMTAGVLPEERASCLDAGMNDHIAKPLDPANMLATLLRWVSPDTPRRMAPGQNTASDPLVVARIEGLDQAGGLRRVAGNAELYLQLLRQFVREESLAPARIAQALEYDDHEQAERLAHTLKGVAGSVGLAGMQTAAAELERALKARAGYREILPALDREMTRICTELATALDALPPSIGDALPGPERLERLHELLSASDGEALSYFLEHAEAIRQAFPGQDYADFEYAITRFDFVRALDLLQRARDPNRITPEGTP</sequence>
<reference evidence="25" key="2">
    <citation type="submission" date="2020-09" db="EMBL/GenBank/DDBJ databases">
        <authorList>
            <person name="Sun Q."/>
            <person name="Kim S."/>
        </authorList>
    </citation>
    <scope>NUCLEOTIDE SEQUENCE</scope>
    <source>
        <strain evidence="25">KCTC 32182</strain>
    </source>
</reference>
<evidence type="ECO:0000256" key="8">
    <source>
        <dbReference type="ARBA" id="ARBA00022741"/>
    </source>
</evidence>
<feature type="modified residue" description="4-aspartylphosphate" evidence="19">
    <location>
        <position position="593"/>
    </location>
</feature>
<evidence type="ECO:0000256" key="18">
    <source>
        <dbReference type="PROSITE-ProRule" id="PRU00110"/>
    </source>
</evidence>
<evidence type="ECO:0000256" key="6">
    <source>
        <dbReference type="ARBA" id="ARBA00022679"/>
    </source>
</evidence>
<dbReference type="GO" id="GO:0000155">
    <property type="term" value="F:phosphorelay sensor kinase activity"/>
    <property type="evidence" value="ECO:0007669"/>
    <property type="project" value="InterPro"/>
</dbReference>
<feature type="domain" description="HPt" evidence="24">
    <location>
        <begin position="839"/>
        <end position="941"/>
    </location>
</feature>
<evidence type="ECO:0000313" key="25">
    <source>
        <dbReference type="EMBL" id="GGY20098.1"/>
    </source>
</evidence>
<dbReference type="SUPFAM" id="SSF47384">
    <property type="entry name" value="Homodimeric domain of signal transducing histidine kinase"/>
    <property type="match status" value="1"/>
</dbReference>
<protein>
    <recommendedName>
        <fullName evidence="16">Sensory/regulatory protein RpfC</fullName>
        <ecNumber evidence="3">2.7.13.3</ecNumber>
    </recommendedName>
    <alternativeName>
        <fullName evidence="17">Virulence sensor protein BvgS</fullName>
    </alternativeName>
</protein>
<dbReference type="EC" id="2.7.13.3" evidence="3"/>
<keyword evidence="6" id="KW-0808">Transferase</keyword>
<keyword evidence="10" id="KW-0067">ATP-binding</keyword>
<dbReference type="SMART" id="SM00448">
    <property type="entry name" value="REC"/>
    <property type="match status" value="2"/>
</dbReference>
<keyword evidence="4" id="KW-1003">Cell membrane</keyword>
<evidence type="ECO:0000259" key="24">
    <source>
        <dbReference type="PROSITE" id="PS50894"/>
    </source>
</evidence>
<dbReference type="InterPro" id="IPR036641">
    <property type="entry name" value="HPT_dom_sf"/>
</dbReference>
<keyword evidence="20" id="KW-0175">Coiled coil</keyword>
<evidence type="ECO:0000256" key="9">
    <source>
        <dbReference type="ARBA" id="ARBA00022777"/>
    </source>
</evidence>
<dbReference type="SUPFAM" id="SSF47226">
    <property type="entry name" value="Histidine-containing phosphotransfer domain, HPT domain"/>
    <property type="match status" value="1"/>
</dbReference>
<evidence type="ECO:0000256" key="13">
    <source>
        <dbReference type="ARBA" id="ARBA00023136"/>
    </source>
</evidence>
<evidence type="ECO:0000256" key="11">
    <source>
        <dbReference type="ARBA" id="ARBA00022989"/>
    </source>
</evidence>
<dbReference type="InterPro" id="IPR003594">
    <property type="entry name" value="HATPase_dom"/>
</dbReference>
<dbReference type="PANTHER" id="PTHR45339:SF1">
    <property type="entry name" value="HYBRID SIGNAL TRANSDUCTION HISTIDINE KINASE J"/>
    <property type="match status" value="1"/>
</dbReference>
<feature type="transmembrane region" description="Helical" evidence="21">
    <location>
        <begin position="39"/>
        <end position="61"/>
    </location>
</feature>
<evidence type="ECO:0000259" key="22">
    <source>
        <dbReference type="PROSITE" id="PS50109"/>
    </source>
</evidence>
<keyword evidence="8" id="KW-0547">Nucleotide-binding</keyword>
<dbReference type="EMBL" id="BMYX01000014">
    <property type="protein sequence ID" value="GGY20098.1"/>
    <property type="molecule type" value="Genomic_DNA"/>
</dbReference>
<evidence type="ECO:0000256" key="1">
    <source>
        <dbReference type="ARBA" id="ARBA00000085"/>
    </source>
</evidence>
<gene>
    <name evidence="25" type="ORF">GCM10011289_24490</name>
</gene>
<evidence type="ECO:0000256" key="10">
    <source>
        <dbReference type="ARBA" id="ARBA00022840"/>
    </source>
</evidence>
<dbReference type="CDD" id="cd00088">
    <property type="entry name" value="HPT"/>
    <property type="match status" value="1"/>
</dbReference>
<dbReference type="PROSITE" id="PS50110">
    <property type="entry name" value="RESPONSE_REGULATORY"/>
    <property type="match status" value="2"/>
</dbReference>
<dbReference type="CDD" id="cd17546">
    <property type="entry name" value="REC_hyHK_CKI1_RcsC-like"/>
    <property type="match status" value="2"/>
</dbReference>
<dbReference type="SUPFAM" id="SSF52172">
    <property type="entry name" value="CheY-like"/>
    <property type="match status" value="2"/>
</dbReference>
<dbReference type="SMART" id="SM00073">
    <property type="entry name" value="HPT"/>
    <property type="match status" value="1"/>
</dbReference>
<evidence type="ECO:0000256" key="19">
    <source>
        <dbReference type="PROSITE-ProRule" id="PRU00169"/>
    </source>
</evidence>
<keyword evidence="11 21" id="KW-1133">Transmembrane helix</keyword>
<dbReference type="Pfam" id="PF01627">
    <property type="entry name" value="Hpt"/>
    <property type="match status" value="1"/>
</dbReference>
<dbReference type="Gene3D" id="1.10.287.130">
    <property type="match status" value="1"/>
</dbReference>
<proteinExistence type="predicted"/>
<dbReference type="InterPro" id="IPR008207">
    <property type="entry name" value="Sig_transdc_His_kin_Hpt_dom"/>
</dbReference>
<evidence type="ECO:0000256" key="16">
    <source>
        <dbReference type="ARBA" id="ARBA00068150"/>
    </source>
</evidence>
<evidence type="ECO:0000256" key="3">
    <source>
        <dbReference type="ARBA" id="ARBA00012438"/>
    </source>
</evidence>
<feature type="domain" description="Response regulatory" evidence="23">
    <location>
        <begin position="540"/>
        <end position="658"/>
    </location>
</feature>
<dbReference type="SMART" id="SM00387">
    <property type="entry name" value="HATPase_c"/>
    <property type="match status" value="1"/>
</dbReference>
<dbReference type="PROSITE" id="PS50109">
    <property type="entry name" value="HIS_KIN"/>
    <property type="match status" value="1"/>
</dbReference>
<keyword evidence="26" id="KW-1185">Reference proteome</keyword>
<evidence type="ECO:0000256" key="12">
    <source>
        <dbReference type="ARBA" id="ARBA00023012"/>
    </source>
</evidence>
<dbReference type="CDD" id="cd16922">
    <property type="entry name" value="HATPase_EvgS-ArcB-TorS-like"/>
    <property type="match status" value="1"/>
</dbReference>
<dbReference type="PANTHER" id="PTHR45339">
    <property type="entry name" value="HYBRID SIGNAL TRANSDUCTION HISTIDINE KINASE J"/>
    <property type="match status" value="1"/>
</dbReference>
<dbReference type="InterPro" id="IPR003661">
    <property type="entry name" value="HisK_dim/P_dom"/>
</dbReference>
<dbReference type="Gene3D" id="1.20.120.160">
    <property type="entry name" value="HPT domain"/>
    <property type="match status" value="1"/>
</dbReference>
<feature type="transmembrane region" description="Helical" evidence="21">
    <location>
        <begin position="12"/>
        <end position="33"/>
    </location>
</feature>
<feature type="transmembrane region" description="Helical" evidence="21">
    <location>
        <begin position="144"/>
        <end position="166"/>
    </location>
</feature>
<keyword evidence="5 19" id="KW-0597">Phosphoprotein</keyword>
<feature type="transmembrane region" description="Helical" evidence="21">
    <location>
        <begin position="213"/>
        <end position="235"/>
    </location>
</feature>